<evidence type="ECO:0000256" key="1">
    <source>
        <dbReference type="SAM" id="MobiDB-lite"/>
    </source>
</evidence>
<evidence type="ECO:0000313" key="2">
    <source>
        <dbReference type="EMBL" id="BAR97796.1"/>
    </source>
</evidence>
<sequence>MNGRAGASVPAASGKRVCSATAGSIRCRPGRRDAPSRDRQQETPPSAHDPGARAFGPCPG</sequence>
<dbReference type="EMBL" id="AP014854">
    <property type="protein sequence ID" value="BAR97796.1"/>
    <property type="molecule type" value="Genomic_DNA"/>
</dbReference>
<gene>
    <name evidence="2" type="ORF">BV133_203</name>
</gene>
<protein>
    <submittedName>
        <fullName evidence="2">Uncharacterized protein</fullName>
    </submittedName>
</protein>
<organism evidence="2">
    <name type="scientific">Blastochloris viridis</name>
    <name type="common">Rhodopseudomonas viridis</name>
    <dbReference type="NCBI Taxonomy" id="1079"/>
    <lineage>
        <taxon>Bacteria</taxon>
        <taxon>Pseudomonadati</taxon>
        <taxon>Pseudomonadota</taxon>
        <taxon>Alphaproteobacteria</taxon>
        <taxon>Hyphomicrobiales</taxon>
        <taxon>Blastochloridaceae</taxon>
        <taxon>Blastochloris</taxon>
    </lineage>
</organism>
<name>A0A182DUY7_BLAVI</name>
<proteinExistence type="predicted"/>
<accession>A0A182DUY7</accession>
<reference evidence="2" key="1">
    <citation type="journal article" date="2015" name="Genome Announc.">
        <title>Complete Genome Sequence of the Bacteriochlorophyll b-Producing Photosynthetic Bacterium Blastochloris viridis.</title>
        <authorList>
            <person name="Tsukatani Y."/>
            <person name="Hirose Y."/>
            <person name="Harada J."/>
            <person name="Misawa N."/>
            <person name="Mori K."/>
            <person name="Inoue K."/>
            <person name="Tamiaki H."/>
        </authorList>
    </citation>
    <scope>NUCLEOTIDE SEQUENCE [LARGE SCALE GENOMIC DNA]</scope>
    <source>
        <strain evidence="2">DSM 133</strain>
    </source>
</reference>
<dbReference type="AlphaFoldDB" id="A0A182DUY7"/>
<feature type="region of interest" description="Disordered" evidence="1">
    <location>
        <begin position="1"/>
        <end position="60"/>
    </location>
</feature>
<feature type="compositionally biased region" description="Basic and acidic residues" evidence="1">
    <location>
        <begin position="30"/>
        <end position="41"/>
    </location>
</feature>